<dbReference type="InterPro" id="IPR035914">
    <property type="entry name" value="Sperma_CUB_dom_sf"/>
</dbReference>
<accession>A0A3M0G1J4</accession>
<keyword evidence="1" id="KW-1015">Disulfide bond</keyword>
<proteinExistence type="predicted"/>
<sequence length="731" mass="76201">MRTKLIQFDTMRLYSICLLMITFLSFELNAQVYEIDDQNGNVITACSGTFLDSGGTTGNYGNDENLSATFQSGSGQPISLDFTTWDVENQANCDWDGLRIYNGINNSAPLIGVFCTVSPGTITSSNANNALTFEFYSDNIINEIGWEATISCNSPTIDFCDPIASGNVDTDGDGVTDFCDQDDDNDGITDASEGYGCGKTSDWGTAPWLWTNGNDNDTLNGIAPDLDLTINVASTTAGNLDALGGTQIDNTYFGGIPQLGVFFDPAANTGTSPVIITLTFSSPVDNFQFLLSDIDERDGNIDQVTVVSDNGNPIMSPASAGVSSVTVAGNVAQSFTGGGNSDNSDTGDVRVNFPQAITVVTITYEEIGGLADPTLRGIGILGGMIFCSGPDSDNDDIPDYLDEDSDDDGCNDVIEAGHTDDDNDAEVDGTGYDTTNGLVIGASSAYTGNNNDVVTDGPDADNDGISDACDSCPTLANPAQEPDADCDGVPTSEDCDDSDATVTNTNVNDADCDGVPTSEDCDDNDATVTNTNINDADCDGVPTSEDCDDNDATVTNTNINDADCDGVPTSEDCDDNDATVTNTNVNDADCDGVPTSEDCDDNDATVTNTNVNDADCDGVPTSEDCNDNDATVTNTNVNDADCDGVPTSEDCDDNDATVTNTNVNDADCDGVPTSEDCDDNDATVTNTNVNDADCDGVPTSEDCDDNDATVTNTNVNDADCDGVPTSEDCDD</sequence>
<feature type="compositionally biased region" description="Low complexity" evidence="2">
    <location>
        <begin position="708"/>
        <end position="717"/>
    </location>
</feature>
<dbReference type="SUPFAM" id="SSF103647">
    <property type="entry name" value="TSP type-3 repeat"/>
    <property type="match status" value="1"/>
</dbReference>
<dbReference type="RefSeq" id="WP_347337931.1">
    <property type="nucleotide sequence ID" value="NZ_REFV01000028.1"/>
</dbReference>
<feature type="region of interest" description="Disordered" evidence="2">
    <location>
        <begin position="684"/>
        <end position="731"/>
    </location>
</feature>
<evidence type="ECO:0000256" key="2">
    <source>
        <dbReference type="SAM" id="MobiDB-lite"/>
    </source>
</evidence>
<organism evidence="4 5">
    <name type="scientific">Dokdonia sinensis</name>
    <dbReference type="NCBI Taxonomy" id="2479847"/>
    <lineage>
        <taxon>Bacteria</taxon>
        <taxon>Pseudomonadati</taxon>
        <taxon>Bacteroidota</taxon>
        <taxon>Flavobacteriia</taxon>
        <taxon>Flavobacteriales</taxon>
        <taxon>Flavobacteriaceae</taxon>
        <taxon>Dokdonia</taxon>
    </lineage>
</organism>
<evidence type="ECO:0000313" key="4">
    <source>
        <dbReference type="EMBL" id="RMB56052.1"/>
    </source>
</evidence>
<dbReference type="PROSITE" id="PS01180">
    <property type="entry name" value="CUB"/>
    <property type="match status" value="1"/>
</dbReference>
<feature type="non-terminal residue" evidence="4">
    <location>
        <position position="731"/>
    </location>
</feature>
<dbReference type="Proteomes" id="UP000281985">
    <property type="component" value="Unassembled WGS sequence"/>
</dbReference>
<dbReference type="AlphaFoldDB" id="A0A3M0G1J4"/>
<dbReference type="InterPro" id="IPR000859">
    <property type="entry name" value="CUB_dom"/>
</dbReference>
<dbReference type="Gene3D" id="2.60.120.290">
    <property type="entry name" value="Spermadhesin, CUB domain"/>
    <property type="match status" value="1"/>
</dbReference>
<reference evidence="4 5" key="1">
    <citation type="submission" date="2018-10" db="EMBL/GenBank/DDBJ databases">
        <title>Dokdonia luteus sp. nov., isolated from sea water.</title>
        <authorList>
            <person name="Zhou L.Y."/>
            <person name="Du Z.J."/>
        </authorList>
    </citation>
    <scope>NUCLEOTIDE SEQUENCE [LARGE SCALE GENOMIC DNA]</scope>
    <source>
        <strain evidence="4 5">SH27</strain>
    </source>
</reference>
<dbReference type="InterPro" id="IPR028974">
    <property type="entry name" value="TSP_type-3_rpt"/>
</dbReference>
<evidence type="ECO:0000259" key="3">
    <source>
        <dbReference type="PROSITE" id="PS01180"/>
    </source>
</evidence>
<evidence type="ECO:0000313" key="5">
    <source>
        <dbReference type="Proteomes" id="UP000281985"/>
    </source>
</evidence>
<gene>
    <name evidence="4" type="ORF">EAX61_16205</name>
</gene>
<evidence type="ECO:0000256" key="1">
    <source>
        <dbReference type="ARBA" id="ARBA00023157"/>
    </source>
</evidence>
<dbReference type="SUPFAM" id="SSF49854">
    <property type="entry name" value="Spermadhesin, CUB domain"/>
    <property type="match status" value="1"/>
</dbReference>
<dbReference type="GO" id="GO:0005509">
    <property type="term" value="F:calcium ion binding"/>
    <property type="evidence" value="ECO:0007669"/>
    <property type="project" value="InterPro"/>
</dbReference>
<name>A0A3M0G1J4_9FLAO</name>
<dbReference type="SMART" id="SM00042">
    <property type="entry name" value="CUB"/>
    <property type="match status" value="1"/>
</dbReference>
<keyword evidence="5" id="KW-1185">Reference proteome</keyword>
<protein>
    <recommendedName>
        <fullName evidence="3">CUB domain-containing protein</fullName>
    </recommendedName>
</protein>
<dbReference type="Pfam" id="PF00431">
    <property type="entry name" value="CUB"/>
    <property type="match status" value="1"/>
</dbReference>
<dbReference type="CDD" id="cd00041">
    <property type="entry name" value="CUB"/>
    <property type="match status" value="1"/>
</dbReference>
<dbReference type="EMBL" id="REFV01000028">
    <property type="protein sequence ID" value="RMB56052.1"/>
    <property type="molecule type" value="Genomic_DNA"/>
</dbReference>
<comment type="caution">
    <text evidence="4">The sequence shown here is derived from an EMBL/GenBank/DDBJ whole genome shotgun (WGS) entry which is preliminary data.</text>
</comment>
<feature type="domain" description="CUB" evidence="3">
    <location>
        <begin position="39"/>
        <end position="153"/>
    </location>
</feature>